<dbReference type="CDD" id="cd01639">
    <property type="entry name" value="IMPase"/>
    <property type="match status" value="1"/>
</dbReference>
<dbReference type="GO" id="GO:0008934">
    <property type="term" value="F:inositol monophosphate 1-phosphatase activity"/>
    <property type="evidence" value="ECO:0007669"/>
    <property type="project" value="InterPro"/>
</dbReference>
<keyword evidence="6" id="KW-0889">Transcription antitermination</keyword>
<comment type="caution">
    <text evidence="11">The sequence shown here is derived from an EMBL/GenBank/DDBJ whole genome shotgun (WGS) entry which is preliminary data.</text>
</comment>
<dbReference type="PROSITE" id="PS00629">
    <property type="entry name" value="IMP_1"/>
    <property type="match status" value="1"/>
</dbReference>
<dbReference type="SUPFAM" id="SSF56655">
    <property type="entry name" value="Carbohydrate phosphatase"/>
    <property type="match status" value="1"/>
</dbReference>
<dbReference type="GO" id="GO:0007165">
    <property type="term" value="P:signal transduction"/>
    <property type="evidence" value="ECO:0007669"/>
    <property type="project" value="TreeGrafter"/>
</dbReference>
<evidence type="ECO:0000256" key="1">
    <source>
        <dbReference type="ARBA" id="ARBA00001033"/>
    </source>
</evidence>
<evidence type="ECO:0000256" key="4">
    <source>
        <dbReference type="ARBA" id="ARBA00022723"/>
    </source>
</evidence>
<reference evidence="10 13" key="2">
    <citation type="submission" date="2016-11" db="EMBL/GenBank/DDBJ databases">
        <title>Draft genome of Pseudomonas versuta A4R1.5.</title>
        <authorList>
            <person name="See-Too W.-S."/>
        </authorList>
    </citation>
    <scope>NUCLEOTIDE SEQUENCE [LARGE SCALE GENOMIC DNA]</scope>
    <source>
        <strain evidence="10 13">A4R1.5</strain>
    </source>
</reference>
<dbReference type="PRINTS" id="PR00377">
    <property type="entry name" value="IMPHPHTASES"/>
</dbReference>
<dbReference type="RefSeq" id="WP_060694406.1">
    <property type="nucleotide sequence ID" value="NZ_CP012676.1"/>
</dbReference>
<evidence type="ECO:0000256" key="9">
    <source>
        <dbReference type="RuleBase" id="RU364068"/>
    </source>
</evidence>
<reference evidence="11 12" key="1">
    <citation type="submission" date="2016-11" db="EMBL/GenBank/DDBJ databases">
        <title>Draft genome of Pseudomonas versuta A4R1.12.</title>
        <authorList>
            <person name="See-Too W.-S."/>
        </authorList>
    </citation>
    <scope>NUCLEOTIDE SEQUENCE [LARGE SCALE GENOMIC DNA]</scope>
    <source>
        <strain evidence="11 12">A4R1.12</strain>
    </source>
</reference>
<dbReference type="KEGG" id="ppsy:AOC04_14220"/>
<dbReference type="AlphaFoldDB" id="A0A0M3UEA3"/>
<keyword evidence="7 8" id="KW-0460">Magnesium</keyword>
<keyword evidence="5 9" id="KW-0378">Hydrolase</keyword>
<dbReference type="FunFam" id="3.30.540.10:FF:000003">
    <property type="entry name" value="Inositol-1-monophosphatase"/>
    <property type="match status" value="1"/>
</dbReference>
<evidence type="ECO:0000256" key="3">
    <source>
        <dbReference type="ARBA" id="ARBA00009759"/>
    </source>
</evidence>
<dbReference type="Gene3D" id="3.30.540.10">
    <property type="entry name" value="Fructose-1,6-Bisphosphatase, subunit A, domain 1"/>
    <property type="match status" value="1"/>
</dbReference>
<dbReference type="InterPro" id="IPR033942">
    <property type="entry name" value="IMPase"/>
</dbReference>
<dbReference type="EC" id="3.1.3.25" evidence="9"/>
<evidence type="ECO:0000313" key="13">
    <source>
        <dbReference type="Proteomes" id="UP000186677"/>
    </source>
</evidence>
<keyword evidence="4 8" id="KW-0479">Metal-binding</keyword>
<dbReference type="EMBL" id="MPJD01000018">
    <property type="protein sequence ID" value="OKA24010.1"/>
    <property type="molecule type" value="Genomic_DNA"/>
</dbReference>
<dbReference type="GO" id="GO:0006020">
    <property type="term" value="P:inositol metabolic process"/>
    <property type="evidence" value="ECO:0007669"/>
    <property type="project" value="TreeGrafter"/>
</dbReference>
<evidence type="ECO:0000313" key="11">
    <source>
        <dbReference type="EMBL" id="OKA24010.1"/>
    </source>
</evidence>
<feature type="binding site" evidence="8">
    <location>
        <position position="87"/>
    </location>
    <ligand>
        <name>Mg(2+)</name>
        <dbReference type="ChEBI" id="CHEBI:18420"/>
        <label>1</label>
        <note>catalytic</note>
    </ligand>
</feature>
<proteinExistence type="inferred from homology"/>
<dbReference type="EMBL" id="MPJC01000009">
    <property type="protein sequence ID" value="OKA19706.1"/>
    <property type="molecule type" value="Genomic_DNA"/>
</dbReference>
<keyword evidence="13" id="KW-1185">Reference proteome</keyword>
<dbReference type="GO" id="GO:0046872">
    <property type="term" value="F:metal ion binding"/>
    <property type="evidence" value="ECO:0007669"/>
    <property type="project" value="UniProtKB-KW"/>
</dbReference>
<comment type="similarity">
    <text evidence="3 9">Belongs to the inositol monophosphatase superfamily.</text>
</comment>
<sequence>MSANLTAHLDLSQHQPLALEHRYMQAQRIAVQAAQLGLEYYRQRETLEVLHKDGVGQDVVSMADRELEDFIKGQLAEQFPEDGFLGEETGASDLQARCIWVVDPIDGTSCFVNGLHTWCVSIGLLVDGVPYLGAVADANHDELFHACKGLGAYVNQTPIVVNPAADLTLGVTGVGTSHRRGKEHFVPFLKQLLDEGGMFIRNGSGALMIAYVAAGRLLGYYETHINSWDCLAGLVLVSEAGGQCSDFLKDQGLTEGNPLLVAAPQLYPALARMIGPSLNG</sequence>
<dbReference type="PANTHER" id="PTHR20854">
    <property type="entry name" value="INOSITOL MONOPHOSPHATASE"/>
    <property type="match status" value="1"/>
</dbReference>
<name>A0A0M3UEA3_9PSED</name>
<comment type="catalytic activity">
    <reaction evidence="1 9">
        <text>a myo-inositol phosphate + H2O = myo-inositol + phosphate</text>
        <dbReference type="Rhea" id="RHEA:24056"/>
        <dbReference type="ChEBI" id="CHEBI:15377"/>
        <dbReference type="ChEBI" id="CHEBI:17268"/>
        <dbReference type="ChEBI" id="CHEBI:43474"/>
        <dbReference type="ChEBI" id="CHEBI:84139"/>
        <dbReference type="EC" id="3.1.3.25"/>
    </reaction>
</comment>
<organism evidence="11 12">
    <name type="scientific">Pseudomonas versuta</name>
    <dbReference type="NCBI Taxonomy" id="1788301"/>
    <lineage>
        <taxon>Bacteria</taxon>
        <taxon>Pseudomonadati</taxon>
        <taxon>Pseudomonadota</taxon>
        <taxon>Gammaproteobacteria</taxon>
        <taxon>Pseudomonadales</taxon>
        <taxon>Pseudomonadaceae</taxon>
        <taxon>Pseudomonas</taxon>
    </lineage>
</organism>
<keyword evidence="6" id="KW-0804">Transcription</keyword>
<protein>
    <recommendedName>
        <fullName evidence="9">Inositol-1-monophosphatase</fullName>
        <ecNumber evidence="9">3.1.3.25</ecNumber>
    </recommendedName>
</protein>
<feature type="binding site" evidence="8">
    <location>
        <position position="105"/>
    </location>
    <ligand>
        <name>Mg(2+)</name>
        <dbReference type="ChEBI" id="CHEBI:18420"/>
        <label>1</label>
        <note>catalytic</note>
    </ligand>
</feature>
<evidence type="ECO:0000256" key="5">
    <source>
        <dbReference type="ARBA" id="ARBA00022801"/>
    </source>
</evidence>
<accession>A0A1Q4KF06</accession>
<dbReference type="InterPro" id="IPR000760">
    <property type="entry name" value="Inositol_monophosphatase-like"/>
</dbReference>
<feature type="binding site" evidence="8">
    <location>
        <position position="103"/>
    </location>
    <ligand>
        <name>Mg(2+)</name>
        <dbReference type="ChEBI" id="CHEBI:18420"/>
        <label>1</label>
        <note>catalytic</note>
    </ligand>
</feature>
<evidence type="ECO:0000256" key="6">
    <source>
        <dbReference type="ARBA" id="ARBA00022814"/>
    </source>
</evidence>
<evidence type="ECO:0000313" key="10">
    <source>
        <dbReference type="EMBL" id="OKA19706.1"/>
    </source>
</evidence>
<keyword evidence="6" id="KW-0805">Transcription regulation</keyword>
<evidence type="ECO:0000313" key="12">
    <source>
        <dbReference type="Proteomes" id="UP000185990"/>
    </source>
</evidence>
<dbReference type="Pfam" id="PF00459">
    <property type="entry name" value="Inositol_P"/>
    <property type="match status" value="1"/>
</dbReference>
<dbReference type="PANTHER" id="PTHR20854:SF4">
    <property type="entry name" value="INOSITOL-1-MONOPHOSPHATASE-RELATED"/>
    <property type="match status" value="1"/>
</dbReference>
<feature type="binding site" evidence="8">
    <location>
        <position position="229"/>
    </location>
    <ligand>
        <name>Mg(2+)</name>
        <dbReference type="ChEBI" id="CHEBI:18420"/>
        <label>1</label>
        <note>catalytic</note>
    </ligand>
</feature>
<dbReference type="Gene3D" id="3.40.190.80">
    <property type="match status" value="1"/>
</dbReference>
<dbReference type="GO" id="GO:0031564">
    <property type="term" value="P:transcription antitermination"/>
    <property type="evidence" value="ECO:0007669"/>
    <property type="project" value="UniProtKB-KW"/>
</dbReference>
<dbReference type="Proteomes" id="UP000186677">
    <property type="component" value="Unassembled WGS sequence"/>
</dbReference>
<feature type="binding site" evidence="8">
    <location>
        <position position="106"/>
    </location>
    <ligand>
        <name>Mg(2+)</name>
        <dbReference type="ChEBI" id="CHEBI:18420"/>
        <label>1</label>
        <note>catalytic</note>
    </ligand>
</feature>
<evidence type="ECO:0000256" key="7">
    <source>
        <dbReference type="ARBA" id="ARBA00022842"/>
    </source>
</evidence>
<dbReference type="OrthoDB" id="9785695at2"/>
<accession>A0A0M3UEA3</accession>
<gene>
    <name evidence="10" type="ORF">BOH73_16505</name>
    <name evidence="11" type="ORF">BOH74_12015</name>
</gene>
<dbReference type="InterPro" id="IPR020583">
    <property type="entry name" value="Inositol_monoP_metal-BS"/>
</dbReference>
<evidence type="ECO:0000256" key="2">
    <source>
        <dbReference type="ARBA" id="ARBA00001946"/>
    </source>
</evidence>
<dbReference type="Proteomes" id="UP000185990">
    <property type="component" value="Unassembled WGS sequence"/>
</dbReference>
<comment type="cofactor">
    <cofactor evidence="2 8 9">
        <name>Mg(2+)</name>
        <dbReference type="ChEBI" id="CHEBI:18420"/>
    </cofactor>
</comment>
<evidence type="ECO:0000256" key="8">
    <source>
        <dbReference type="PIRSR" id="PIRSR600760-2"/>
    </source>
</evidence>